<proteinExistence type="predicted"/>
<dbReference type="Pfam" id="PF26125">
    <property type="entry name" value="AcrVA2-like"/>
    <property type="match status" value="1"/>
</dbReference>
<reference evidence="2 3" key="1">
    <citation type="submission" date="2018-11" db="EMBL/GenBank/DDBJ databases">
        <title>Genomes From Bacteria Associated with the Canine Oral Cavity: a Test Case for Automated Genome-Based Taxonomic Assignment.</title>
        <authorList>
            <person name="Coil D.A."/>
            <person name="Jospin G."/>
            <person name="Darling A.E."/>
            <person name="Wallis C."/>
            <person name="Davis I.J."/>
            <person name="Harris S."/>
            <person name="Eisen J.A."/>
            <person name="Holcombe L.J."/>
            <person name="O'Flynn C."/>
        </authorList>
    </citation>
    <scope>NUCLEOTIDE SEQUENCE [LARGE SCALE GENOMIC DNA]</scope>
    <source>
        <strain evidence="2 3">COT-280</strain>
    </source>
</reference>
<evidence type="ECO:0000313" key="3">
    <source>
        <dbReference type="Proteomes" id="UP000269923"/>
    </source>
</evidence>
<dbReference type="AlphaFoldDB" id="A0A3P2A6H4"/>
<comment type="caution">
    <text evidence="2">The sequence shown here is derived from an EMBL/GenBank/DDBJ whole genome shotgun (WGS) entry which is preliminary data.</text>
</comment>
<keyword evidence="1" id="KW-0175">Coiled coil</keyword>
<dbReference type="Proteomes" id="UP000269923">
    <property type="component" value="Unassembled WGS sequence"/>
</dbReference>
<organism evidence="2 3">
    <name type="scientific">Conchiformibius steedae</name>
    <dbReference type="NCBI Taxonomy" id="153493"/>
    <lineage>
        <taxon>Bacteria</taxon>
        <taxon>Pseudomonadati</taxon>
        <taxon>Pseudomonadota</taxon>
        <taxon>Betaproteobacteria</taxon>
        <taxon>Neisseriales</taxon>
        <taxon>Neisseriaceae</taxon>
        <taxon>Conchiformibius</taxon>
    </lineage>
</organism>
<dbReference type="InterPro" id="IPR058915">
    <property type="entry name" value="AcrVA2-like"/>
</dbReference>
<keyword evidence="3" id="KW-1185">Reference proteome</keyword>
<accession>A0A3P2A6H4</accession>
<dbReference type="EMBL" id="RQYC01000003">
    <property type="protein sequence ID" value="RRD90994.1"/>
    <property type="molecule type" value="Genomic_DNA"/>
</dbReference>
<sequence>MMKMPKTYFDFIQVLRPELLDFVKKDVNYLKSINRDTPIVSVDEYTPNGLQECLINSENKVIESAANSLNIPVHIVKQYIKNDKAFNHQLFALKQSVNYDFHSCLNFLLSGQKTFFFSDVISQKLVHTEIHIPAVEIQLPFFTCQLVFTEKEVIDAFYAKAILDNPDLKIDYSCPISVFVTLFDNCDNLDGRRIIFNSYHYKFPHEIFLMQKRELFLGNNWNLEQSLKTDWEKLTPDNLGLGTIFNQNDNTIVKSEDNIFYTDGLLFYRIVLNAILYINSIKADQSEQISDFKKLQKKLKREKSHLKKEKIISDLQKISVLDYTAIGFNEQSIVLKKSDGSEEDLDYPKLNVLDKRIFHRFMVRGHWRNQRYGVGLSETKLIWIKPYIKGDDLSEIINKPYIIKE</sequence>
<evidence type="ECO:0000256" key="1">
    <source>
        <dbReference type="SAM" id="Coils"/>
    </source>
</evidence>
<gene>
    <name evidence="2" type="ORF">EII21_03320</name>
</gene>
<protein>
    <submittedName>
        <fullName evidence="2">Uncharacterized protein</fullName>
    </submittedName>
</protein>
<dbReference type="OrthoDB" id="7990367at2"/>
<dbReference type="RefSeq" id="WP_124794228.1">
    <property type="nucleotide sequence ID" value="NZ_RQYC01000003.1"/>
</dbReference>
<name>A0A3P2A6H4_9NEIS</name>
<feature type="coiled-coil region" evidence="1">
    <location>
        <begin position="282"/>
        <end position="309"/>
    </location>
</feature>
<evidence type="ECO:0000313" key="2">
    <source>
        <dbReference type="EMBL" id="RRD90994.1"/>
    </source>
</evidence>